<gene>
    <name evidence="1" type="ORF">SMRZ_LOCUS13500</name>
</gene>
<sequence>MLAEQSNTNELKVVGQLVYSLHLEDFGAHTVDSNASVLDMTKGLVHQINDEIKVSDANFSLNL</sequence>
<dbReference type="AlphaFoldDB" id="A0A183MBS5"/>
<protein>
    <submittedName>
        <fullName evidence="1">Uncharacterized protein</fullName>
    </submittedName>
</protein>
<dbReference type="EMBL" id="UZAI01010187">
    <property type="protein sequence ID" value="VDP06584.1"/>
    <property type="molecule type" value="Genomic_DNA"/>
</dbReference>
<dbReference type="STRING" id="48269.A0A183MBS5"/>
<organism evidence="1 2">
    <name type="scientific">Schistosoma margrebowiei</name>
    <dbReference type="NCBI Taxonomy" id="48269"/>
    <lineage>
        <taxon>Eukaryota</taxon>
        <taxon>Metazoa</taxon>
        <taxon>Spiralia</taxon>
        <taxon>Lophotrochozoa</taxon>
        <taxon>Platyhelminthes</taxon>
        <taxon>Trematoda</taxon>
        <taxon>Digenea</taxon>
        <taxon>Strigeidida</taxon>
        <taxon>Schistosomatoidea</taxon>
        <taxon>Schistosomatidae</taxon>
        <taxon>Schistosoma</taxon>
    </lineage>
</organism>
<dbReference type="Proteomes" id="UP000277204">
    <property type="component" value="Unassembled WGS sequence"/>
</dbReference>
<proteinExistence type="predicted"/>
<accession>A0A183MBS5</accession>
<evidence type="ECO:0000313" key="1">
    <source>
        <dbReference type="EMBL" id="VDP06584.1"/>
    </source>
</evidence>
<evidence type="ECO:0000313" key="2">
    <source>
        <dbReference type="Proteomes" id="UP000277204"/>
    </source>
</evidence>
<name>A0A183MBS5_9TREM</name>
<keyword evidence="2" id="KW-1185">Reference proteome</keyword>
<reference evidence="1 2" key="1">
    <citation type="submission" date="2018-11" db="EMBL/GenBank/DDBJ databases">
        <authorList>
            <consortium name="Pathogen Informatics"/>
        </authorList>
    </citation>
    <scope>NUCLEOTIDE SEQUENCE [LARGE SCALE GENOMIC DNA]</scope>
    <source>
        <strain evidence="1 2">Zambia</strain>
    </source>
</reference>